<dbReference type="InterPro" id="IPR009286">
    <property type="entry name" value="Ins_P5_2-kin"/>
</dbReference>
<comment type="caution">
    <text evidence="9">The sequence shown here is derived from an EMBL/GenBank/DDBJ whole genome shotgun (WGS) entry which is preliminary data.</text>
</comment>
<evidence type="ECO:0000256" key="2">
    <source>
        <dbReference type="ARBA" id="ARBA00012023"/>
    </source>
</evidence>
<dbReference type="EC" id="2.7.1.158" evidence="2 8"/>
<comment type="function">
    <text evidence="8">Phosphorylates Ins(1,3,4,5,6)P5 at position 2 to form Ins(1,2,3,4,5,6)P6 (InsP6 or phytate).</text>
</comment>
<dbReference type="PANTHER" id="PTHR14456:SF2">
    <property type="entry name" value="INOSITOL-PENTAKISPHOSPHATE 2-KINASE"/>
    <property type="match status" value="1"/>
</dbReference>
<keyword evidence="5 8" id="KW-0547">Nucleotide-binding</keyword>
<dbReference type="EMBL" id="SGPM01000107">
    <property type="protein sequence ID" value="THH29797.1"/>
    <property type="molecule type" value="Genomic_DNA"/>
</dbReference>
<dbReference type="Pfam" id="PF06090">
    <property type="entry name" value="Ins_P5_2-kin"/>
    <property type="match status" value="1"/>
</dbReference>
<keyword evidence="7 8" id="KW-0067">ATP-binding</keyword>
<dbReference type="AlphaFoldDB" id="A0A4S4MW26"/>
<keyword evidence="10" id="KW-1185">Reference proteome</keyword>
<comment type="catalytic activity">
    <reaction evidence="1 8">
        <text>1D-myo-inositol 1,3,4,5,6-pentakisphosphate + ATP = 1D-myo-inositol hexakisphosphate + ADP + H(+)</text>
        <dbReference type="Rhea" id="RHEA:20313"/>
        <dbReference type="ChEBI" id="CHEBI:15378"/>
        <dbReference type="ChEBI" id="CHEBI:30616"/>
        <dbReference type="ChEBI" id="CHEBI:57733"/>
        <dbReference type="ChEBI" id="CHEBI:58130"/>
        <dbReference type="ChEBI" id="CHEBI:456216"/>
        <dbReference type="EC" id="2.7.1.158"/>
    </reaction>
</comment>
<evidence type="ECO:0000256" key="7">
    <source>
        <dbReference type="ARBA" id="ARBA00022840"/>
    </source>
</evidence>
<gene>
    <name evidence="9" type="ORF">EUX98_g4396</name>
</gene>
<dbReference type="Proteomes" id="UP000308730">
    <property type="component" value="Unassembled WGS sequence"/>
</dbReference>
<evidence type="ECO:0000256" key="1">
    <source>
        <dbReference type="ARBA" id="ARBA00001774"/>
    </source>
</evidence>
<evidence type="ECO:0000256" key="5">
    <source>
        <dbReference type="ARBA" id="ARBA00022741"/>
    </source>
</evidence>
<evidence type="ECO:0000256" key="8">
    <source>
        <dbReference type="RuleBase" id="RU364126"/>
    </source>
</evidence>
<keyword evidence="6 8" id="KW-0418">Kinase</keyword>
<dbReference type="GO" id="GO:0005634">
    <property type="term" value="C:nucleus"/>
    <property type="evidence" value="ECO:0007669"/>
    <property type="project" value="TreeGrafter"/>
</dbReference>
<dbReference type="Gene3D" id="3.30.200.110">
    <property type="entry name" value="Inositol-pentakisphosphate 2-kinase, N-lobe"/>
    <property type="match status" value="1"/>
</dbReference>
<evidence type="ECO:0000313" key="9">
    <source>
        <dbReference type="EMBL" id="THH29797.1"/>
    </source>
</evidence>
<proteinExistence type="predicted"/>
<name>A0A4S4MW26_9APHY</name>
<dbReference type="GO" id="GO:0032958">
    <property type="term" value="P:inositol phosphate biosynthetic process"/>
    <property type="evidence" value="ECO:0007669"/>
    <property type="project" value="TreeGrafter"/>
</dbReference>
<evidence type="ECO:0000256" key="6">
    <source>
        <dbReference type="ARBA" id="ARBA00022777"/>
    </source>
</evidence>
<evidence type="ECO:0000256" key="4">
    <source>
        <dbReference type="ARBA" id="ARBA00022679"/>
    </source>
</evidence>
<sequence>MSIIITDTSPTDWKYVSEGGSSIVFSYTGTASNFVGTALRLRKVDNILPSTENAEEPDDPTILFQHRIIEKLVPVNYLPRLQTVETGRAWLEQLARVSEEKRSAERRAKDRIDVGKRKSVLATDLVGGPGFAVEIKPKWGFLPSPRHLSPTSAALKTQTCRFCMHSHLKTTESEDVALGYCPLDLYSGDKDRVIKALHTLWDIWIGSSGGVNNLKVFVEGQVVKPTTLPVSIRPLATQILPHDLEVPPSLDTLRDAFTSLILPLLLDTPVLRILSTHQRQLDTLDIEGLSTLWKQANQPLGSPNLQPPVLGEGLAQPSIAELEAFVEIYLAKHKSMDHDHPDTANLKYYCLAYFLSASFKDCSIMLRLSPTENGWSKTITVIDLDVKSVERLHKWEQLDRKIIQNYIELAEPSHCVDQALVDSV</sequence>
<comment type="domain">
    <text evidence="8">The EXKPK motif is conserved in inositol-pentakisphosphate 2-kinases of both family 1 and 2.</text>
</comment>
<dbReference type="PANTHER" id="PTHR14456">
    <property type="entry name" value="INOSITOL POLYPHOSPHATE KINASE 1"/>
    <property type="match status" value="1"/>
</dbReference>
<accession>A0A4S4MW26</accession>
<evidence type="ECO:0000313" key="10">
    <source>
        <dbReference type="Proteomes" id="UP000308730"/>
    </source>
</evidence>
<dbReference type="GO" id="GO:0035299">
    <property type="term" value="F:inositol-1,3,4,5,6-pentakisphosphate 2-kinase activity"/>
    <property type="evidence" value="ECO:0007669"/>
    <property type="project" value="UniProtKB-EC"/>
</dbReference>
<dbReference type="OrthoDB" id="272370at2759"/>
<protein>
    <recommendedName>
        <fullName evidence="3 8">Inositol-pentakisphosphate 2-kinase</fullName>
        <ecNumber evidence="2 8">2.7.1.158</ecNumber>
    </recommendedName>
</protein>
<keyword evidence="4 8" id="KW-0808">Transferase</keyword>
<dbReference type="InterPro" id="IPR043001">
    <property type="entry name" value="IP5_2-K_N_lobe"/>
</dbReference>
<evidence type="ECO:0000256" key="3">
    <source>
        <dbReference type="ARBA" id="ARBA00014846"/>
    </source>
</evidence>
<dbReference type="GO" id="GO:0005524">
    <property type="term" value="F:ATP binding"/>
    <property type="evidence" value="ECO:0007669"/>
    <property type="project" value="UniProtKB-KW"/>
</dbReference>
<reference evidence="9 10" key="1">
    <citation type="submission" date="2019-02" db="EMBL/GenBank/DDBJ databases">
        <title>Genome sequencing of the rare red list fungi Antrodiella citrinella (Flaviporus citrinellus).</title>
        <authorList>
            <person name="Buettner E."/>
            <person name="Kellner H."/>
        </authorList>
    </citation>
    <scope>NUCLEOTIDE SEQUENCE [LARGE SCALE GENOMIC DNA]</scope>
    <source>
        <strain evidence="9 10">DSM 108506</strain>
    </source>
</reference>
<organism evidence="9 10">
    <name type="scientific">Antrodiella citrinella</name>
    <dbReference type="NCBI Taxonomy" id="2447956"/>
    <lineage>
        <taxon>Eukaryota</taxon>
        <taxon>Fungi</taxon>
        <taxon>Dikarya</taxon>
        <taxon>Basidiomycota</taxon>
        <taxon>Agaricomycotina</taxon>
        <taxon>Agaricomycetes</taxon>
        <taxon>Polyporales</taxon>
        <taxon>Steccherinaceae</taxon>
        <taxon>Antrodiella</taxon>
    </lineage>
</organism>